<comment type="caution">
    <text evidence="1">The sequence shown here is derived from an EMBL/GenBank/DDBJ whole genome shotgun (WGS) entry which is preliminary data.</text>
</comment>
<dbReference type="Proteomes" id="UP001190700">
    <property type="component" value="Unassembled WGS sequence"/>
</dbReference>
<dbReference type="EMBL" id="LGRX02032857">
    <property type="protein sequence ID" value="KAK3243433.1"/>
    <property type="molecule type" value="Genomic_DNA"/>
</dbReference>
<accession>A0AAE0BV84</accession>
<gene>
    <name evidence="1" type="ORF">CYMTET_46918</name>
</gene>
<evidence type="ECO:0000313" key="1">
    <source>
        <dbReference type="EMBL" id="KAK3243433.1"/>
    </source>
</evidence>
<protein>
    <submittedName>
        <fullName evidence="1">Uncharacterized protein</fullName>
    </submittedName>
</protein>
<name>A0AAE0BV84_9CHLO</name>
<evidence type="ECO:0000313" key="2">
    <source>
        <dbReference type="Proteomes" id="UP001190700"/>
    </source>
</evidence>
<sequence length="125" mass="14065">MAKLEGGMGDLPGRIDWGDQGTLTDMVKKLIPGHWHECHRTILSRKCAEQKVRTRELRTAPNVQALAEEDIEKTRGDVAQINRAQMESASTLQSGLELVMTVPREVERLAMEVRLESSFTDMGFK</sequence>
<reference evidence="1 2" key="1">
    <citation type="journal article" date="2015" name="Genome Biol. Evol.">
        <title>Comparative Genomics of a Bacterivorous Green Alga Reveals Evolutionary Causalities and Consequences of Phago-Mixotrophic Mode of Nutrition.</title>
        <authorList>
            <person name="Burns J.A."/>
            <person name="Paasch A."/>
            <person name="Narechania A."/>
            <person name="Kim E."/>
        </authorList>
    </citation>
    <scope>NUCLEOTIDE SEQUENCE [LARGE SCALE GENOMIC DNA]</scope>
    <source>
        <strain evidence="1 2">PLY_AMNH</strain>
    </source>
</reference>
<keyword evidence="2" id="KW-1185">Reference proteome</keyword>
<organism evidence="1 2">
    <name type="scientific">Cymbomonas tetramitiformis</name>
    <dbReference type="NCBI Taxonomy" id="36881"/>
    <lineage>
        <taxon>Eukaryota</taxon>
        <taxon>Viridiplantae</taxon>
        <taxon>Chlorophyta</taxon>
        <taxon>Pyramimonadophyceae</taxon>
        <taxon>Pyramimonadales</taxon>
        <taxon>Pyramimonadaceae</taxon>
        <taxon>Cymbomonas</taxon>
    </lineage>
</organism>
<proteinExistence type="predicted"/>
<dbReference type="AlphaFoldDB" id="A0AAE0BV84"/>